<evidence type="ECO:0000259" key="3">
    <source>
        <dbReference type="Pfam" id="PF00188"/>
    </source>
</evidence>
<evidence type="ECO:0000256" key="1">
    <source>
        <dbReference type="SAM" id="MobiDB-lite"/>
    </source>
</evidence>
<organism evidence="4 5">
    <name type="scientific">Aquimarina algicola</name>
    <dbReference type="NCBI Taxonomy" id="2589995"/>
    <lineage>
        <taxon>Bacteria</taxon>
        <taxon>Pseudomonadati</taxon>
        <taxon>Bacteroidota</taxon>
        <taxon>Flavobacteriia</taxon>
        <taxon>Flavobacteriales</taxon>
        <taxon>Flavobacteriaceae</taxon>
        <taxon>Aquimarina</taxon>
    </lineage>
</organism>
<protein>
    <submittedName>
        <fullName evidence="4">CAP domain-containing protein</fullName>
    </submittedName>
</protein>
<keyword evidence="5" id="KW-1185">Reference proteome</keyword>
<sequence length="184" mass="20358">MRNTIKSIFCALLMALCIVSCSDDDSNSVEENGVTENNGSTGDDTTGGDDTSGDNDDTTNETSIADEIFRLVNEHRASKGLPAFSKNETAEKLAADHTNYMIEQNRISHDDFNSRFQELSRKENARTAAENVAAGQRSAASVMESWLNSKEGHKENIEGNFTHIGIIAIKNSQGKYFYTQLFYR</sequence>
<evidence type="ECO:0000313" key="5">
    <source>
        <dbReference type="Proteomes" id="UP000315540"/>
    </source>
</evidence>
<reference evidence="4 5" key="1">
    <citation type="submission" date="2019-06" db="EMBL/GenBank/DDBJ databases">
        <authorList>
            <person name="Meng X."/>
        </authorList>
    </citation>
    <scope>NUCLEOTIDE SEQUENCE [LARGE SCALE GENOMIC DNA]</scope>
    <source>
        <strain evidence="4 5">M625</strain>
    </source>
</reference>
<comment type="caution">
    <text evidence="4">The sequence shown here is derived from an EMBL/GenBank/DDBJ whole genome shotgun (WGS) entry which is preliminary data.</text>
</comment>
<dbReference type="RefSeq" id="WP_140596679.1">
    <property type="nucleotide sequence ID" value="NZ_VFWZ01000008.1"/>
</dbReference>
<gene>
    <name evidence="4" type="ORF">FHK87_21765</name>
</gene>
<dbReference type="InterPro" id="IPR035940">
    <property type="entry name" value="CAP_sf"/>
</dbReference>
<dbReference type="Gene3D" id="3.40.33.10">
    <property type="entry name" value="CAP"/>
    <property type="match status" value="1"/>
</dbReference>
<dbReference type="CDD" id="cd05379">
    <property type="entry name" value="CAP_bacterial"/>
    <property type="match status" value="1"/>
</dbReference>
<feature type="region of interest" description="Disordered" evidence="1">
    <location>
        <begin position="27"/>
        <end position="61"/>
    </location>
</feature>
<dbReference type="PANTHER" id="PTHR31157">
    <property type="entry name" value="SCP DOMAIN-CONTAINING PROTEIN"/>
    <property type="match status" value="1"/>
</dbReference>
<name>A0A504J3L5_9FLAO</name>
<dbReference type="SUPFAM" id="SSF55797">
    <property type="entry name" value="PR-1-like"/>
    <property type="match status" value="1"/>
</dbReference>
<accession>A0A504J3L5</accession>
<dbReference type="Proteomes" id="UP000315540">
    <property type="component" value="Unassembled WGS sequence"/>
</dbReference>
<dbReference type="EMBL" id="VFWZ01000008">
    <property type="protein sequence ID" value="TPN83052.1"/>
    <property type="molecule type" value="Genomic_DNA"/>
</dbReference>
<dbReference type="Pfam" id="PF00188">
    <property type="entry name" value="CAP"/>
    <property type="match status" value="1"/>
</dbReference>
<dbReference type="InterPro" id="IPR014044">
    <property type="entry name" value="CAP_dom"/>
</dbReference>
<dbReference type="AlphaFoldDB" id="A0A504J3L5"/>
<dbReference type="OrthoDB" id="982527at2"/>
<evidence type="ECO:0000256" key="2">
    <source>
        <dbReference type="SAM" id="SignalP"/>
    </source>
</evidence>
<feature type="chain" id="PRO_5021389263" evidence="2">
    <location>
        <begin position="23"/>
        <end position="184"/>
    </location>
</feature>
<evidence type="ECO:0000313" key="4">
    <source>
        <dbReference type="EMBL" id="TPN83052.1"/>
    </source>
</evidence>
<feature type="compositionally biased region" description="Low complexity" evidence="1">
    <location>
        <begin position="35"/>
        <end position="44"/>
    </location>
</feature>
<keyword evidence="2" id="KW-0732">Signal</keyword>
<feature type="signal peptide" evidence="2">
    <location>
        <begin position="1"/>
        <end position="22"/>
    </location>
</feature>
<feature type="domain" description="SCP" evidence="3">
    <location>
        <begin position="70"/>
        <end position="182"/>
    </location>
</feature>
<proteinExistence type="predicted"/>
<dbReference type="PANTHER" id="PTHR31157:SF1">
    <property type="entry name" value="SCP DOMAIN-CONTAINING PROTEIN"/>
    <property type="match status" value="1"/>
</dbReference>